<dbReference type="InterPro" id="IPR052483">
    <property type="entry name" value="bZIP_transcription_regulators"/>
</dbReference>
<dbReference type="EMBL" id="LFYR01001027">
    <property type="protein sequence ID" value="KMZ65592.1"/>
    <property type="molecule type" value="Genomic_DNA"/>
</dbReference>
<organism evidence="6 7">
    <name type="scientific">Zostera marina</name>
    <name type="common">Eelgrass</name>
    <dbReference type="NCBI Taxonomy" id="29655"/>
    <lineage>
        <taxon>Eukaryota</taxon>
        <taxon>Viridiplantae</taxon>
        <taxon>Streptophyta</taxon>
        <taxon>Embryophyta</taxon>
        <taxon>Tracheophyta</taxon>
        <taxon>Spermatophyta</taxon>
        <taxon>Magnoliopsida</taxon>
        <taxon>Liliopsida</taxon>
        <taxon>Zosteraceae</taxon>
        <taxon>Zostera</taxon>
    </lineage>
</organism>
<dbReference type="AlphaFoldDB" id="A0A0K9PBG5"/>
<keyword evidence="2" id="KW-0804">Transcription</keyword>
<gene>
    <name evidence="6" type="ORF">ZOSMA_317G00080</name>
</gene>
<sequence>MAQLPPKIPNMPSSNFNSFVFANQKNTASCLPTDTVADQQTWVDDFLDLYTSGKRQSSSSNPSDPDYNYDDQVGTMSTEFHQMKDNQMMSMFMDVDVPQLPSSSLISDLHNVAASTPSDHNSNSNDDEDEDEQIQSDAPTNTVKPAAQNTITDPKRVKRILANRQSAQRSRVRKLQYISELERSVTYLQTEVSALSPQVAFLEHQRSALNTGNNALRQRIAILAQDKVFKEAHQEALKKEIERLSQMYQVQQNSTGTGTGTRSNVKYPTTT</sequence>
<dbReference type="GO" id="GO:0005634">
    <property type="term" value="C:nucleus"/>
    <property type="evidence" value="ECO:0000318"/>
    <property type="project" value="GO_Central"/>
</dbReference>
<keyword evidence="1" id="KW-0805">Transcription regulation</keyword>
<evidence type="ECO:0000256" key="4">
    <source>
        <dbReference type="SAM" id="MobiDB-lite"/>
    </source>
</evidence>
<evidence type="ECO:0000256" key="1">
    <source>
        <dbReference type="ARBA" id="ARBA00023015"/>
    </source>
</evidence>
<feature type="compositionally biased region" description="Acidic residues" evidence="4">
    <location>
        <begin position="125"/>
        <end position="134"/>
    </location>
</feature>
<dbReference type="SMART" id="SM00338">
    <property type="entry name" value="BRLZ"/>
    <property type="match status" value="1"/>
</dbReference>
<evidence type="ECO:0000256" key="2">
    <source>
        <dbReference type="ARBA" id="ARBA00023163"/>
    </source>
</evidence>
<dbReference type="Gene3D" id="1.20.5.170">
    <property type="match status" value="1"/>
</dbReference>
<comment type="caution">
    <text evidence="6">The sequence shown here is derived from an EMBL/GenBank/DDBJ whole genome shotgun (WGS) entry which is preliminary data.</text>
</comment>
<feature type="domain" description="BZIP" evidence="5">
    <location>
        <begin position="153"/>
        <end position="216"/>
    </location>
</feature>
<dbReference type="FunFam" id="1.20.5.170:FF:000086">
    <property type="entry name" value="Transcription factor VIP1"/>
    <property type="match status" value="1"/>
</dbReference>
<dbReference type="InterPro" id="IPR044759">
    <property type="entry name" value="bZIP_RF2"/>
</dbReference>
<dbReference type="GO" id="GO:0003700">
    <property type="term" value="F:DNA-binding transcription factor activity"/>
    <property type="evidence" value="ECO:0007669"/>
    <property type="project" value="InterPro"/>
</dbReference>
<feature type="region of interest" description="Disordered" evidence="4">
    <location>
        <begin position="251"/>
        <end position="271"/>
    </location>
</feature>
<feature type="region of interest" description="Disordered" evidence="4">
    <location>
        <begin position="53"/>
        <end position="73"/>
    </location>
</feature>
<dbReference type="PROSITE" id="PS00036">
    <property type="entry name" value="BZIP_BASIC"/>
    <property type="match status" value="1"/>
</dbReference>
<dbReference type="GO" id="GO:0003677">
    <property type="term" value="F:DNA binding"/>
    <property type="evidence" value="ECO:0000318"/>
    <property type="project" value="GO_Central"/>
</dbReference>
<dbReference type="PANTHER" id="PTHR46391:SF20">
    <property type="entry name" value="BASIC LEUCINE ZIPPER 61"/>
    <property type="match status" value="1"/>
</dbReference>
<dbReference type="Proteomes" id="UP000036987">
    <property type="component" value="Unassembled WGS sequence"/>
</dbReference>
<feature type="region of interest" description="Disordered" evidence="4">
    <location>
        <begin position="113"/>
        <end position="155"/>
    </location>
</feature>
<dbReference type="InterPro" id="IPR004827">
    <property type="entry name" value="bZIP"/>
</dbReference>
<dbReference type="CDD" id="cd14703">
    <property type="entry name" value="bZIP_plant_RF2"/>
    <property type="match status" value="1"/>
</dbReference>
<dbReference type="STRING" id="29655.A0A0K9PBG5"/>
<dbReference type="SUPFAM" id="SSF57959">
    <property type="entry name" value="Leucine zipper domain"/>
    <property type="match status" value="1"/>
</dbReference>
<accession>A0A0K9PBG5</accession>
<evidence type="ECO:0000313" key="7">
    <source>
        <dbReference type="Proteomes" id="UP000036987"/>
    </source>
</evidence>
<dbReference type="Pfam" id="PF00170">
    <property type="entry name" value="bZIP_1"/>
    <property type="match status" value="1"/>
</dbReference>
<dbReference type="OrthoDB" id="1435597at2759"/>
<dbReference type="PROSITE" id="PS50217">
    <property type="entry name" value="BZIP"/>
    <property type="match status" value="1"/>
</dbReference>
<evidence type="ECO:0000313" key="6">
    <source>
        <dbReference type="EMBL" id="KMZ65592.1"/>
    </source>
</evidence>
<dbReference type="InterPro" id="IPR046347">
    <property type="entry name" value="bZIP_sf"/>
</dbReference>
<feature type="compositionally biased region" description="Polar residues" evidence="4">
    <location>
        <begin position="135"/>
        <end position="152"/>
    </location>
</feature>
<dbReference type="GO" id="GO:0045893">
    <property type="term" value="P:positive regulation of DNA-templated transcription"/>
    <property type="evidence" value="ECO:0000318"/>
    <property type="project" value="GO_Central"/>
</dbReference>
<dbReference type="OMA" id="HNWPFQN"/>
<evidence type="ECO:0000259" key="5">
    <source>
        <dbReference type="PROSITE" id="PS50217"/>
    </source>
</evidence>
<evidence type="ECO:0000256" key="3">
    <source>
        <dbReference type="ARBA" id="ARBA00023242"/>
    </source>
</evidence>
<dbReference type="PANTHER" id="PTHR46391">
    <property type="entry name" value="BASIC LEUCINE ZIPPER 34"/>
    <property type="match status" value="1"/>
</dbReference>
<protein>
    <submittedName>
        <fullName evidence="6">BZIP transcription factor family protein</fullName>
    </submittedName>
</protein>
<name>A0A0K9PBG5_ZOSMR</name>
<keyword evidence="7" id="KW-1185">Reference proteome</keyword>
<proteinExistence type="predicted"/>
<reference evidence="7" key="1">
    <citation type="journal article" date="2016" name="Nature">
        <title>The genome of the seagrass Zostera marina reveals angiosperm adaptation to the sea.</title>
        <authorList>
            <person name="Olsen J.L."/>
            <person name="Rouze P."/>
            <person name="Verhelst B."/>
            <person name="Lin Y.-C."/>
            <person name="Bayer T."/>
            <person name="Collen J."/>
            <person name="Dattolo E."/>
            <person name="De Paoli E."/>
            <person name="Dittami S."/>
            <person name="Maumus F."/>
            <person name="Michel G."/>
            <person name="Kersting A."/>
            <person name="Lauritano C."/>
            <person name="Lohaus R."/>
            <person name="Toepel M."/>
            <person name="Tonon T."/>
            <person name="Vanneste K."/>
            <person name="Amirebrahimi M."/>
            <person name="Brakel J."/>
            <person name="Bostroem C."/>
            <person name="Chovatia M."/>
            <person name="Grimwood J."/>
            <person name="Jenkins J.W."/>
            <person name="Jueterbock A."/>
            <person name="Mraz A."/>
            <person name="Stam W.T."/>
            <person name="Tice H."/>
            <person name="Bornberg-Bauer E."/>
            <person name="Green P.J."/>
            <person name="Pearson G.A."/>
            <person name="Procaccini G."/>
            <person name="Duarte C.M."/>
            <person name="Schmutz J."/>
            <person name="Reusch T.B.H."/>
            <person name="Van de Peer Y."/>
        </authorList>
    </citation>
    <scope>NUCLEOTIDE SEQUENCE [LARGE SCALE GENOMIC DNA]</scope>
    <source>
        <strain evidence="7">cv. Finnish</strain>
    </source>
</reference>
<keyword evidence="3" id="KW-0539">Nucleus</keyword>
<feature type="compositionally biased region" description="Low complexity" evidence="4">
    <location>
        <begin position="57"/>
        <end position="66"/>
    </location>
</feature>
<feature type="compositionally biased region" description="Polar residues" evidence="4">
    <location>
        <begin position="262"/>
        <end position="271"/>
    </location>
</feature>